<feature type="signal peptide" evidence="4">
    <location>
        <begin position="1"/>
        <end position="34"/>
    </location>
</feature>
<dbReference type="Gene3D" id="2.60.120.260">
    <property type="entry name" value="Galactose-binding domain-like"/>
    <property type="match status" value="1"/>
</dbReference>
<evidence type="ECO:0000256" key="2">
    <source>
        <dbReference type="ARBA" id="ARBA00022801"/>
    </source>
</evidence>
<keyword evidence="9" id="KW-1185">Reference proteome</keyword>
<comment type="caution">
    <text evidence="8">The sequence shown here is derived from an EMBL/GenBank/DDBJ whole genome shotgun (WGS) entry which is preliminary data.</text>
</comment>
<accession>A0A4U1BKY2</accession>
<dbReference type="SUPFAM" id="SSF49785">
    <property type="entry name" value="Galactose-binding domain-like"/>
    <property type="match status" value="1"/>
</dbReference>
<keyword evidence="3" id="KW-0326">Glycosidase</keyword>
<organism evidence="8 9">
    <name type="scientific">Ferrimonas aestuarii</name>
    <dbReference type="NCBI Taxonomy" id="2569539"/>
    <lineage>
        <taxon>Bacteria</taxon>
        <taxon>Pseudomonadati</taxon>
        <taxon>Pseudomonadota</taxon>
        <taxon>Gammaproteobacteria</taxon>
        <taxon>Alteromonadales</taxon>
        <taxon>Ferrimonadaceae</taxon>
        <taxon>Ferrimonas</taxon>
    </lineage>
</organism>
<dbReference type="InterPro" id="IPR006103">
    <property type="entry name" value="Glyco_hydro_2_cat"/>
</dbReference>
<dbReference type="EMBL" id="SWCJ01000013">
    <property type="protein sequence ID" value="TKB53002.1"/>
    <property type="molecule type" value="Genomic_DNA"/>
</dbReference>
<proteinExistence type="inferred from homology"/>
<dbReference type="InterPro" id="IPR008979">
    <property type="entry name" value="Galactose-bd-like_sf"/>
</dbReference>
<dbReference type="AlphaFoldDB" id="A0A4U1BKY2"/>
<dbReference type="Pfam" id="PF00703">
    <property type="entry name" value="Glyco_hydro_2"/>
    <property type="match status" value="1"/>
</dbReference>
<dbReference type="OrthoDB" id="9758603at2"/>
<sequence>MVTFTGKGLPGGKMRWFCLAFLVALLCACQPHQSQHPAPQSLNGLWHFDPELATDLAPIEPSFDHSHWPHIQVPGNWFSQGFDTHGAHWYRTEFEWTPSQQHSTTALQFEGVDYQAEVWLNGHYLGGHQGYFAQFELDASHALISGTNVLAVKVNSPLESQNGPSWSLHKTLIKGVLGHHDTRAGGAWSERGQEQNTGGIWGQVNLISRAEVPITGSHWQTPIGANGPQGQLALNYRSSRTLNGEWQIKLKPINFDGPTHRFQFKATLEVGEHQTTIHLPPDGYQLWWPAERGQPNLYQLKAEFLSRGKVAAQYQRRVGFRSVDYDGQLGRWTINGQPLFLRGTNYIAHQYLSLADHQLLQQDLRLMQRANINAVRVHAHILPQRFYDLADEMGMLVWQDFPLQWGYLDSPAFHRQAEVQLKQMVDQFHHHPSIITWSAHNEPPWDADWMQYRYPDYDPNQNRELDLRLYRQLRNLDNSRPSFALSRTAEHPWYGWYGGKWQDYGKPTQEKLITEFGAQALPDAPILRQLLGAPDDWPSLPDDWSLWQFHNFQPHETFELAKVERGADALALIENTQRYQAKLTRYAAESYRRQKYQPVGGIFQFMFVEHWPSMNWGIMDYKRNPKPGYHALAQAFQPLLPSIVHHQSEFSVDEPVPLPVHIINDHLNPFNDAQLTLSLLKEGSLVEHKQQQLSIAPDSVSTLPQFPNRKLKPGNYRLNATLYDQQGNKLASSHFDFEVQL</sequence>
<dbReference type="InterPro" id="IPR017853">
    <property type="entry name" value="GH"/>
</dbReference>
<evidence type="ECO:0000259" key="7">
    <source>
        <dbReference type="Pfam" id="PF22666"/>
    </source>
</evidence>
<name>A0A4U1BKY2_9GAMM</name>
<feature type="domain" description="Glycoside hydrolase family 2 immunoglobulin-like beta-sandwich" evidence="5">
    <location>
        <begin position="231"/>
        <end position="321"/>
    </location>
</feature>
<dbReference type="Proteomes" id="UP000305675">
    <property type="component" value="Unassembled WGS sequence"/>
</dbReference>
<dbReference type="PANTHER" id="PTHR42732">
    <property type="entry name" value="BETA-GALACTOSIDASE"/>
    <property type="match status" value="1"/>
</dbReference>
<dbReference type="InterPro" id="IPR036156">
    <property type="entry name" value="Beta-gal/glucu_dom_sf"/>
</dbReference>
<dbReference type="PROSITE" id="PS51257">
    <property type="entry name" value="PROKAR_LIPOPROTEIN"/>
    <property type="match status" value="1"/>
</dbReference>
<dbReference type="InterPro" id="IPR013783">
    <property type="entry name" value="Ig-like_fold"/>
</dbReference>
<reference evidence="8 9" key="1">
    <citation type="submission" date="2019-04" db="EMBL/GenBank/DDBJ databases">
        <authorList>
            <person name="Hwang J.C."/>
        </authorList>
    </citation>
    <scope>NUCLEOTIDE SEQUENCE [LARGE SCALE GENOMIC DNA]</scope>
    <source>
        <strain evidence="8 9">IMCC35002</strain>
    </source>
</reference>
<dbReference type="GO" id="GO:0004553">
    <property type="term" value="F:hydrolase activity, hydrolyzing O-glycosyl compounds"/>
    <property type="evidence" value="ECO:0007669"/>
    <property type="project" value="InterPro"/>
</dbReference>
<dbReference type="InterPro" id="IPR006101">
    <property type="entry name" value="Glyco_hydro_2"/>
</dbReference>
<feature type="domain" description="Beta-mannosidase-like galactose-binding" evidence="7">
    <location>
        <begin position="88"/>
        <end position="162"/>
    </location>
</feature>
<dbReference type="Gene3D" id="3.20.20.80">
    <property type="entry name" value="Glycosidases"/>
    <property type="match status" value="1"/>
</dbReference>
<dbReference type="GO" id="GO:0005975">
    <property type="term" value="P:carbohydrate metabolic process"/>
    <property type="evidence" value="ECO:0007669"/>
    <property type="project" value="InterPro"/>
</dbReference>
<evidence type="ECO:0000313" key="9">
    <source>
        <dbReference type="Proteomes" id="UP000305675"/>
    </source>
</evidence>
<dbReference type="SUPFAM" id="SSF49303">
    <property type="entry name" value="beta-Galactosidase/glucuronidase domain"/>
    <property type="match status" value="1"/>
</dbReference>
<dbReference type="Gene3D" id="2.60.40.10">
    <property type="entry name" value="Immunoglobulins"/>
    <property type="match status" value="1"/>
</dbReference>
<feature type="chain" id="PRO_5020997111" evidence="4">
    <location>
        <begin position="35"/>
        <end position="741"/>
    </location>
</feature>
<dbReference type="PANTHER" id="PTHR42732:SF1">
    <property type="entry name" value="BETA-MANNOSIDASE"/>
    <property type="match status" value="1"/>
</dbReference>
<evidence type="ECO:0000259" key="5">
    <source>
        <dbReference type="Pfam" id="PF00703"/>
    </source>
</evidence>
<dbReference type="SUPFAM" id="SSF51445">
    <property type="entry name" value="(Trans)glycosidases"/>
    <property type="match status" value="1"/>
</dbReference>
<keyword evidence="2" id="KW-0378">Hydrolase</keyword>
<evidence type="ECO:0000313" key="8">
    <source>
        <dbReference type="EMBL" id="TKB53002.1"/>
    </source>
</evidence>
<keyword evidence="4" id="KW-0732">Signal</keyword>
<dbReference type="InterPro" id="IPR051913">
    <property type="entry name" value="GH2_Domain-Containing"/>
</dbReference>
<dbReference type="Pfam" id="PF02836">
    <property type="entry name" value="Glyco_hydro_2_C"/>
    <property type="match status" value="1"/>
</dbReference>
<evidence type="ECO:0000256" key="3">
    <source>
        <dbReference type="ARBA" id="ARBA00023295"/>
    </source>
</evidence>
<dbReference type="InterPro" id="IPR054593">
    <property type="entry name" value="Beta-mannosidase-like_N2"/>
</dbReference>
<protein>
    <submittedName>
        <fullName evidence="8">DUF3324 domain-containing protein</fullName>
    </submittedName>
</protein>
<evidence type="ECO:0000256" key="1">
    <source>
        <dbReference type="ARBA" id="ARBA00007401"/>
    </source>
</evidence>
<feature type="domain" description="Glycoside hydrolase family 2 catalytic" evidence="6">
    <location>
        <begin position="332"/>
        <end position="481"/>
    </location>
</feature>
<gene>
    <name evidence="8" type="ORF">FCL42_15070</name>
</gene>
<evidence type="ECO:0000256" key="4">
    <source>
        <dbReference type="SAM" id="SignalP"/>
    </source>
</evidence>
<evidence type="ECO:0000259" key="6">
    <source>
        <dbReference type="Pfam" id="PF02836"/>
    </source>
</evidence>
<comment type="similarity">
    <text evidence="1">Belongs to the glycosyl hydrolase 2 family.</text>
</comment>
<dbReference type="InterPro" id="IPR006102">
    <property type="entry name" value="Ig-like_GH2"/>
</dbReference>
<dbReference type="PRINTS" id="PR00132">
    <property type="entry name" value="GLHYDRLASE2"/>
</dbReference>
<dbReference type="Pfam" id="PF22666">
    <property type="entry name" value="Glyco_hydro_2_N2"/>
    <property type="match status" value="1"/>
</dbReference>